<dbReference type="EMBL" id="JABELV010000083">
    <property type="protein sequence ID" value="KAG7531770.1"/>
    <property type="molecule type" value="Genomic_DNA"/>
</dbReference>
<dbReference type="Proteomes" id="UP000812966">
    <property type="component" value="Unassembled WGS sequence"/>
</dbReference>
<accession>A0A8K0JJL1</accession>
<sequence>MSAADRTSLDPSFISETTSHQGHDTTEYPTRHLHNSTEGSRLHDPSLTQMQWTEQARDPSLSHSINSWKGYHTVGVSRTAHQSTNGQYSQPFYTSSSGYLLEETDQGNLLQSPRFRNTSVRQGDSSIAAPITTGPFNQTCYTGDAEALPQVQFLVQQGISPPDYLVPDIMPEETDGSGHHRPVDHWDKGYNQSSFSHAWQSTFQEQSLPWQRGLQQQQDIWEGAATDTCTDDVTLPSSIMQVNAQEVTGKMVTLMNQSVILPSHIGDDAIRQLDFDFLWNLDPKSAGRVKLELQANKDPQQLLDFLTGLQKAVGERKRFDGFTKSPGSYYIYECSDEHCNRIVIRAGSQEGYCSYHTSRVSQPRKRRKH</sequence>
<evidence type="ECO:0000313" key="3">
    <source>
        <dbReference type="Proteomes" id="UP000812966"/>
    </source>
</evidence>
<name>A0A8K0JJL1_9TREE</name>
<feature type="region of interest" description="Disordered" evidence="1">
    <location>
        <begin position="1"/>
        <end position="43"/>
    </location>
</feature>
<feature type="compositionally biased region" description="Basic and acidic residues" evidence="1">
    <location>
        <begin position="21"/>
        <end position="30"/>
    </location>
</feature>
<keyword evidence="3" id="KW-1185">Reference proteome</keyword>
<proteinExistence type="predicted"/>
<evidence type="ECO:0000256" key="1">
    <source>
        <dbReference type="SAM" id="MobiDB-lite"/>
    </source>
</evidence>
<dbReference type="AlphaFoldDB" id="A0A8K0JJL1"/>
<evidence type="ECO:0000313" key="2">
    <source>
        <dbReference type="EMBL" id="KAG7531770.1"/>
    </source>
</evidence>
<protein>
    <submittedName>
        <fullName evidence="2">Uncharacterized protein</fullName>
    </submittedName>
</protein>
<reference evidence="2" key="1">
    <citation type="submission" date="2020-04" db="EMBL/GenBank/DDBJ databases">
        <title>Analysis of mating type loci in Filobasidium floriforme.</title>
        <authorList>
            <person name="Nowrousian M."/>
        </authorList>
    </citation>
    <scope>NUCLEOTIDE SEQUENCE</scope>
    <source>
        <strain evidence="2">CBS 6242</strain>
    </source>
</reference>
<gene>
    <name evidence="2" type="ORF">FFLO_04139</name>
</gene>
<comment type="caution">
    <text evidence="2">The sequence shown here is derived from an EMBL/GenBank/DDBJ whole genome shotgun (WGS) entry which is preliminary data.</text>
</comment>
<organism evidence="2 3">
    <name type="scientific">Filobasidium floriforme</name>
    <dbReference type="NCBI Taxonomy" id="5210"/>
    <lineage>
        <taxon>Eukaryota</taxon>
        <taxon>Fungi</taxon>
        <taxon>Dikarya</taxon>
        <taxon>Basidiomycota</taxon>
        <taxon>Agaricomycotina</taxon>
        <taxon>Tremellomycetes</taxon>
        <taxon>Filobasidiales</taxon>
        <taxon>Filobasidiaceae</taxon>
        <taxon>Filobasidium</taxon>
    </lineage>
</organism>